<reference evidence="3" key="1">
    <citation type="journal article" date="2013" name="Nature">
        <title>Draft genome of the wheat A-genome progenitor Triticum urartu.</title>
        <authorList>
            <person name="Ling H.Q."/>
            <person name="Zhao S."/>
            <person name="Liu D."/>
            <person name="Wang J."/>
            <person name="Sun H."/>
            <person name="Zhang C."/>
            <person name="Fan H."/>
            <person name="Li D."/>
            <person name="Dong L."/>
            <person name="Tao Y."/>
            <person name="Gao C."/>
            <person name="Wu H."/>
            <person name="Li Y."/>
            <person name="Cui Y."/>
            <person name="Guo X."/>
            <person name="Zheng S."/>
            <person name="Wang B."/>
            <person name="Yu K."/>
            <person name="Liang Q."/>
            <person name="Yang W."/>
            <person name="Lou X."/>
            <person name="Chen J."/>
            <person name="Feng M."/>
            <person name="Jian J."/>
            <person name="Zhang X."/>
            <person name="Luo G."/>
            <person name="Jiang Y."/>
            <person name="Liu J."/>
            <person name="Wang Z."/>
            <person name="Sha Y."/>
            <person name="Zhang B."/>
            <person name="Wu H."/>
            <person name="Tang D."/>
            <person name="Shen Q."/>
            <person name="Xue P."/>
            <person name="Zou S."/>
            <person name="Wang X."/>
            <person name="Liu X."/>
            <person name="Wang F."/>
            <person name="Yang Y."/>
            <person name="An X."/>
            <person name="Dong Z."/>
            <person name="Zhang K."/>
            <person name="Zhang X."/>
            <person name="Luo M.C."/>
            <person name="Dvorak J."/>
            <person name="Tong Y."/>
            <person name="Wang J."/>
            <person name="Yang H."/>
            <person name="Li Z."/>
            <person name="Wang D."/>
            <person name="Zhang A."/>
            <person name="Wang J."/>
        </authorList>
    </citation>
    <scope>NUCLEOTIDE SEQUENCE</scope>
    <source>
        <strain evidence="3">cv. G1812</strain>
    </source>
</reference>
<evidence type="ECO:0000313" key="2">
    <source>
        <dbReference type="EnsemblPlants" id="TuG1812G0600000838.01.T01"/>
    </source>
</evidence>
<evidence type="ECO:0000313" key="3">
    <source>
        <dbReference type="Proteomes" id="UP000015106"/>
    </source>
</evidence>
<organism evidence="2 3">
    <name type="scientific">Triticum urartu</name>
    <name type="common">Red wild einkorn</name>
    <name type="synonym">Crithodium urartu</name>
    <dbReference type="NCBI Taxonomy" id="4572"/>
    <lineage>
        <taxon>Eukaryota</taxon>
        <taxon>Viridiplantae</taxon>
        <taxon>Streptophyta</taxon>
        <taxon>Embryophyta</taxon>
        <taxon>Tracheophyta</taxon>
        <taxon>Spermatophyta</taxon>
        <taxon>Magnoliopsida</taxon>
        <taxon>Liliopsida</taxon>
        <taxon>Poales</taxon>
        <taxon>Poaceae</taxon>
        <taxon>BOP clade</taxon>
        <taxon>Pooideae</taxon>
        <taxon>Triticodae</taxon>
        <taxon>Triticeae</taxon>
        <taxon>Triticinae</taxon>
        <taxon>Triticum</taxon>
    </lineage>
</organism>
<dbReference type="Proteomes" id="UP000015106">
    <property type="component" value="Chromosome 6"/>
</dbReference>
<proteinExistence type="predicted"/>
<keyword evidence="3" id="KW-1185">Reference proteome</keyword>
<dbReference type="EnsemblPlants" id="TuG1812G0600000838.01.T01">
    <property type="protein sequence ID" value="TuG1812G0600000838.01.T01"/>
    <property type="gene ID" value="TuG1812G0600000838.01"/>
</dbReference>
<accession>A0A8R7QKJ6</accession>
<sequence>HLPMLLHLSRFGITPPDGLHLVVQERDHHHVPHGRGVEPSRYPSGSSTRRRSYFSVHYTGLQEETCPANPRSSPCRSWRWKAAARHGLPPEVELCALGHQGAWDALKRWVDPSPGNF</sequence>
<feature type="region of interest" description="Disordered" evidence="1">
    <location>
        <begin position="29"/>
        <end position="49"/>
    </location>
</feature>
<name>A0A8R7QKJ6_TRIUA</name>
<dbReference type="Gramene" id="TuG1812G0600000838.01.T01">
    <property type="protein sequence ID" value="TuG1812G0600000838.01.T01"/>
    <property type="gene ID" value="TuG1812G0600000838.01"/>
</dbReference>
<evidence type="ECO:0000256" key="1">
    <source>
        <dbReference type="SAM" id="MobiDB-lite"/>
    </source>
</evidence>
<protein>
    <submittedName>
        <fullName evidence="2">Uncharacterized protein</fullName>
    </submittedName>
</protein>
<dbReference type="AlphaFoldDB" id="A0A8R7QKJ6"/>
<reference evidence="2" key="2">
    <citation type="submission" date="2018-03" db="EMBL/GenBank/DDBJ databases">
        <title>The Triticum urartu genome reveals the dynamic nature of wheat genome evolution.</title>
        <authorList>
            <person name="Ling H."/>
            <person name="Ma B."/>
            <person name="Shi X."/>
            <person name="Liu H."/>
            <person name="Dong L."/>
            <person name="Sun H."/>
            <person name="Cao Y."/>
            <person name="Gao Q."/>
            <person name="Zheng S."/>
            <person name="Li Y."/>
            <person name="Yu Y."/>
            <person name="Du H."/>
            <person name="Qi M."/>
            <person name="Li Y."/>
            <person name="Yu H."/>
            <person name="Cui Y."/>
            <person name="Wang N."/>
            <person name="Chen C."/>
            <person name="Wu H."/>
            <person name="Zhao Y."/>
            <person name="Zhang J."/>
            <person name="Li Y."/>
            <person name="Zhou W."/>
            <person name="Zhang B."/>
            <person name="Hu W."/>
            <person name="Eijk M."/>
            <person name="Tang J."/>
            <person name="Witsenboer H."/>
            <person name="Zhao S."/>
            <person name="Li Z."/>
            <person name="Zhang A."/>
            <person name="Wang D."/>
            <person name="Liang C."/>
        </authorList>
    </citation>
    <scope>NUCLEOTIDE SEQUENCE [LARGE SCALE GENOMIC DNA]</scope>
    <source>
        <strain evidence="2">cv. G1812</strain>
    </source>
</reference>
<reference evidence="2" key="3">
    <citation type="submission" date="2022-06" db="UniProtKB">
        <authorList>
            <consortium name="EnsemblPlants"/>
        </authorList>
    </citation>
    <scope>IDENTIFICATION</scope>
</reference>